<protein>
    <submittedName>
        <fullName evidence="1">Uncharacterized protein</fullName>
    </submittedName>
</protein>
<sequence>MDLEDINEEIQRFTHRPRELVNHILKELRLIKKTFVSEGNPSLAKKTWIYRMIFSAQMFYMDGYDKLEYAVQYDQWIDVSRNKGMNYLSDGAFNKAYRCLGANLERHKSCRNELYYSSWNNFVDSEKMLDYLSNHLDYWNDPTDSYQLNLISHQIESLQLLYPFKLFSSMGSTISEKICSICEKRITSPRTDCIHENYGIYDGEMCFKMPRYKDIHHLAITRYPRDKALIFFPPEGRHYSFHNLRFLLTSHPSRFVIIDYDWIGRVRDFWEAAFVRQGDKLDVMGIIGLALE</sequence>
<organism evidence="1">
    <name type="scientific">marine sediment metagenome</name>
    <dbReference type="NCBI Taxonomy" id="412755"/>
    <lineage>
        <taxon>unclassified sequences</taxon>
        <taxon>metagenomes</taxon>
        <taxon>ecological metagenomes</taxon>
    </lineage>
</organism>
<accession>A0A0F9RNE9</accession>
<proteinExistence type="predicted"/>
<reference evidence="1" key="1">
    <citation type="journal article" date="2015" name="Nature">
        <title>Complex archaea that bridge the gap between prokaryotes and eukaryotes.</title>
        <authorList>
            <person name="Spang A."/>
            <person name="Saw J.H."/>
            <person name="Jorgensen S.L."/>
            <person name="Zaremba-Niedzwiedzka K."/>
            <person name="Martijn J."/>
            <person name="Lind A.E."/>
            <person name="van Eijk R."/>
            <person name="Schleper C."/>
            <person name="Guy L."/>
            <person name="Ettema T.J."/>
        </authorList>
    </citation>
    <scope>NUCLEOTIDE SEQUENCE</scope>
</reference>
<gene>
    <name evidence="1" type="ORF">LCGC14_0874270</name>
</gene>
<comment type="caution">
    <text evidence="1">The sequence shown here is derived from an EMBL/GenBank/DDBJ whole genome shotgun (WGS) entry which is preliminary data.</text>
</comment>
<name>A0A0F9RNE9_9ZZZZ</name>
<dbReference type="EMBL" id="LAZR01002715">
    <property type="protein sequence ID" value="KKN26481.1"/>
    <property type="molecule type" value="Genomic_DNA"/>
</dbReference>
<dbReference type="AlphaFoldDB" id="A0A0F9RNE9"/>
<evidence type="ECO:0000313" key="1">
    <source>
        <dbReference type="EMBL" id="KKN26481.1"/>
    </source>
</evidence>